<comment type="subunit">
    <text evidence="8">Part of the Bam complex.</text>
</comment>
<feature type="domain" description="POTRA" evidence="10">
    <location>
        <begin position="90"/>
        <end position="170"/>
    </location>
</feature>
<keyword evidence="7 8" id="KW-0998">Cell outer membrane</keyword>
<evidence type="ECO:0000313" key="11">
    <source>
        <dbReference type="EMBL" id="ODA32944.1"/>
    </source>
</evidence>
<evidence type="ECO:0000256" key="5">
    <source>
        <dbReference type="ARBA" id="ARBA00022737"/>
    </source>
</evidence>
<dbReference type="AlphaFoldDB" id="A0A1C3EI78"/>
<keyword evidence="12" id="KW-1185">Reference proteome</keyword>
<comment type="caution">
    <text evidence="11">The sequence shown here is derived from an EMBL/GenBank/DDBJ whole genome shotgun (WGS) entry which is preliminary data.</text>
</comment>
<dbReference type="InterPro" id="IPR010827">
    <property type="entry name" value="BamA/TamA_POTRA"/>
</dbReference>
<evidence type="ECO:0000256" key="6">
    <source>
        <dbReference type="ARBA" id="ARBA00023136"/>
    </source>
</evidence>
<dbReference type="FunFam" id="3.10.20.310:FF:000003">
    <property type="entry name" value="Outer membrane protein assembly factor BamA"/>
    <property type="match status" value="1"/>
</dbReference>
<dbReference type="Pfam" id="PF01103">
    <property type="entry name" value="Omp85"/>
    <property type="match status" value="1"/>
</dbReference>
<evidence type="ECO:0000256" key="2">
    <source>
        <dbReference type="ARBA" id="ARBA00022452"/>
    </source>
</evidence>
<comment type="function">
    <text evidence="8">Part of the outer membrane protein assembly complex, which is involved in assembly and insertion of beta-barrel proteins into the outer membrane.</text>
</comment>
<dbReference type="FunFam" id="3.10.20.310:FF:000001">
    <property type="entry name" value="Outer membrane protein assembly factor BamA"/>
    <property type="match status" value="1"/>
</dbReference>
<evidence type="ECO:0000256" key="3">
    <source>
        <dbReference type="ARBA" id="ARBA00022692"/>
    </source>
</evidence>
<evidence type="ECO:0000313" key="12">
    <source>
        <dbReference type="Proteomes" id="UP000094936"/>
    </source>
</evidence>
<sequence length="792" mass="88937" precursor="true">MAMKKLLLASLLFSSSVVAADFEISDIRFEGLQRVSVGAALLAIPVRVGDKIDDNQISGVIKSLFASGNFEDVRVFRDGNDLLIKVIERPTIASISFSGNKAIKDEQLKGNLTSSGLSVGEGLDRSRLSVIEQGLEDFYYSVGKYNARVSTVITPLPRNRADVKFVFTEGVSAKIQQINFIGNEKFSDDELKSTFKLRSDVPWWNFIANEKYQKQALAGDLENLRTFYLSRGYPKFQVKSTQVSISPDRKGVYITLNIDEGDVYKVKRVRFIGKKDTEKFHELLDIQSGDVFNGSKITALEEAIKRQLGESGFAYPQVTTIPEFDDKSKTVSLSVKVDPGKRVYVRNIRFSGNQITKDEVLRREMRQMESSWLNAKSVEEGKQRLNRLGFFETVNAQTVRVPGTEDQVDVLYSVKEASVGSFSGGIGYGTSQGVSFQLGVTQNNFAGTGNQVGIRTMFTDAEKSVNLDYRDPYWTLDGVSLGGNVFYNEFTSKKANIAEYTNTSYGTEVSWGFPFDEINYFDFSLGYQHSTIGNLSKYFQLNEFLKVQDENYTKAKGLDVDDFDWSVSWSRNALNRGFFPTEGSYQRASFRMTVPGSDVQFYKLQYNVRNYLPLSEDHGFTLLTRGRLNYGNGYGEKNGQDYLLPFYENYTAGGFSTLRGFRSNTAGPRAVYQKGSNEVAESIGGNALAAASAELIFPMPFLSDNARRQVRTSVFVDAASVWDTEFDFEAAKKFSGNPNLLDYSDPANYRASYGVSLTWQTFVPLVFSISKPIRKFDEDEEEFFNFTLGRSF</sequence>
<feature type="signal peptide" evidence="8">
    <location>
        <begin position="1"/>
        <end position="19"/>
    </location>
</feature>
<keyword evidence="3 8" id="KW-0812">Transmembrane</keyword>
<dbReference type="Gene3D" id="3.10.20.310">
    <property type="entry name" value="membrane protein fhac"/>
    <property type="match status" value="5"/>
</dbReference>
<organism evidence="11 12">
    <name type="scientific">Veronia pacifica</name>
    <dbReference type="NCBI Taxonomy" id="1080227"/>
    <lineage>
        <taxon>Bacteria</taxon>
        <taxon>Pseudomonadati</taxon>
        <taxon>Pseudomonadota</taxon>
        <taxon>Gammaproteobacteria</taxon>
        <taxon>Vibrionales</taxon>
        <taxon>Vibrionaceae</taxon>
        <taxon>Veronia</taxon>
    </lineage>
</organism>
<feature type="domain" description="POTRA" evidence="10">
    <location>
        <begin position="173"/>
        <end position="261"/>
    </location>
</feature>
<keyword evidence="5 8" id="KW-0677">Repeat</keyword>
<dbReference type="InterPro" id="IPR039910">
    <property type="entry name" value="D15-like"/>
</dbReference>
<dbReference type="Pfam" id="PF07244">
    <property type="entry name" value="POTRA"/>
    <property type="match status" value="4"/>
</dbReference>
<dbReference type="InterPro" id="IPR034746">
    <property type="entry name" value="POTRA"/>
</dbReference>
<reference evidence="11 12" key="1">
    <citation type="submission" date="2016-05" db="EMBL/GenBank/DDBJ databases">
        <title>Genomic Taxonomy of the Vibrionaceae.</title>
        <authorList>
            <person name="Gomez-Gil B."/>
            <person name="Enciso-Ibarra J."/>
        </authorList>
    </citation>
    <scope>NUCLEOTIDE SEQUENCE [LARGE SCALE GENOMIC DNA]</scope>
    <source>
        <strain evidence="11 12">CAIM 1920</strain>
    </source>
</reference>
<dbReference type="FunFam" id="2.40.160.50:FF:000001">
    <property type="entry name" value="Outer membrane protein assembly factor BamA"/>
    <property type="match status" value="1"/>
</dbReference>
<dbReference type="PIRSF" id="PIRSF006076">
    <property type="entry name" value="OM_assembly_OMP85"/>
    <property type="match status" value="1"/>
</dbReference>
<dbReference type="PROSITE" id="PS51779">
    <property type="entry name" value="POTRA"/>
    <property type="match status" value="5"/>
</dbReference>
<dbReference type="InterPro" id="IPR000184">
    <property type="entry name" value="Bac_surfAg_D15"/>
</dbReference>
<dbReference type="PANTHER" id="PTHR12815:SF23">
    <property type="entry name" value="OUTER MEMBRANE PROTEIN ASSEMBLY FACTOR BAMA"/>
    <property type="match status" value="1"/>
</dbReference>
<protein>
    <recommendedName>
        <fullName evidence="8 9">Outer membrane protein assembly factor BamA</fullName>
    </recommendedName>
</protein>
<dbReference type="GO" id="GO:1990063">
    <property type="term" value="C:Bam protein complex"/>
    <property type="evidence" value="ECO:0007669"/>
    <property type="project" value="TreeGrafter"/>
</dbReference>
<evidence type="ECO:0000256" key="8">
    <source>
        <dbReference type="HAMAP-Rule" id="MF_01430"/>
    </source>
</evidence>
<keyword evidence="2 8" id="KW-1134">Transmembrane beta strand</keyword>
<evidence type="ECO:0000259" key="10">
    <source>
        <dbReference type="PROSITE" id="PS51779"/>
    </source>
</evidence>
<feature type="domain" description="POTRA" evidence="10">
    <location>
        <begin position="264"/>
        <end position="340"/>
    </location>
</feature>
<evidence type="ECO:0000256" key="7">
    <source>
        <dbReference type="ARBA" id="ARBA00023237"/>
    </source>
</evidence>
<keyword evidence="6 8" id="KW-0472">Membrane</keyword>
<feature type="chain" id="PRO_5009005342" description="Outer membrane protein assembly factor BamA" evidence="8">
    <location>
        <begin position="20"/>
        <end position="792"/>
    </location>
</feature>
<evidence type="ECO:0000256" key="4">
    <source>
        <dbReference type="ARBA" id="ARBA00022729"/>
    </source>
</evidence>
<dbReference type="RefSeq" id="WP_068902740.1">
    <property type="nucleotide sequence ID" value="NZ_JBHUIF010000024.1"/>
</dbReference>
<dbReference type="EMBL" id="LYBM01000021">
    <property type="protein sequence ID" value="ODA32944.1"/>
    <property type="molecule type" value="Genomic_DNA"/>
</dbReference>
<dbReference type="GO" id="GO:0043165">
    <property type="term" value="P:Gram-negative-bacterium-type cell outer membrane assembly"/>
    <property type="evidence" value="ECO:0007669"/>
    <property type="project" value="UniProtKB-UniRule"/>
</dbReference>
<dbReference type="NCBIfam" id="TIGR03303">
    <property type="entry name" value="OM_YaeT"/>
    <property type="match status" value="1"/>
</dbReference>
<evidence type="ECO:0000256" key="9">
    <source>
        <dbReference type="NCBIfam" id="TIGR03303"/>
    </source>
</evidence>
<keyword evidence="4 8" id="KW-0732">Signal</keyword>
<dbReference type="InterPro" id="IPR023707">
    <property type="entry name" value="OM_assembly_BamA"/>
</dbReference>
<feature type="domain" description="POTRA" evidence="10">
    <location>
        <begin position="343"/>
        <end position="417"/>
    </location>
</feature>
<comment type="similarity">
    <text evidence="8">Belongs to the BamA family.</text>
</comment>
<dbReference type="Gene3D" id="2.40.160.50">
    <property type="entry name" value="membrane protein fhac: a member of the omp85/tpsb transporter family"/>
    <property type="match status" value="1"/>
</dbReference>
<gene>
    <name evidence="8" type="primary">bamA</name>
    <name evidence="11" type="ORF">A8L45_12475</name>
</gene>
<evidence type="ECO:0000256" key="1">
    <source>
        <dbReference type="ARBA" id="ARBA00004370"/>
    </source>
</evidence>
<dbReference type="Proteomes" id="UP000094936">
    <property type="component" value="Unassembled WGS sequence"/>
</dbReference>
<comment type="subcellular location">
    <subcellularLocation>
        <location evidence="8">Cell outer membrane</location>
    </subcellularLocation>
    <subcellularLocation>
        <location evidence="1">Membrane</location>
    </subcellularLocation>
</comment>
<name>A0A1C3EI78_9GAMM</name>
<dbReference type="GO" id="GO:0051205">
    <property type="term" value="P:protein insertion into membrane"/>
    <property type="evidence" value="ECO:0007669"/>
    <property type="project" value="UniProtKB-UniRule"/>
</dbReference>
<dbReference type="STRING" id="1080227.A8L45_12475"/>
<proteinExistence type="inferred from homology"/>
<dbReference type="OrthoDB" id="9803054at2"/>
<dbReference type="PANTHER" id="PTHR12815">
    <property type="entry name" value="SORTING AND ASSEMBLY MACHINERY SAMM50 PROTEIN FAMILY MEMBER"/>
    <property type="match status" value="1"/>
</dbReference>
<dbReference type="FunFam" id="3.10.20.310:FF:000002">
    <property type="entry name" value="Outer membrane protein assembly factor BamA"/>
    <property type="match status" value="1"/>
</dbReference>
<dbReference type="HAMAP" id="MF_01430">
    <property type="entry name" value="OM_assembly_BamA"/>
    <property type="match status" value="1"/>
</dbReference>
<feature type="domain" description="POTRA" evidence="10">
    <location>
        <begin position="22"/>
        <end position="89"/>
    </location>
</feature>
<accession>A0A1C3EI78</accession>